<dbReference type="OrthoDB" id="329835at2759"/>
<keyword evidence="6" id="KW-1185">Reference proteome</keyword>
<dbReference type="SUPFAM" id="SSF50129">
    <property type="entry name" value="GroES-like"/>
    <property type="match status" value="1"/>
</dbReference>
<dbReference type="InterPro" id="IPR042104">
    <property type="entry name" value="PKS_dehydratase_sf"/>
</dbReference>
<dbReference type="InterPro" id="IPR011032">
    <property type="entry name" value="GroES-like_sf"/>
</dbReference>
<dbReference type="GO" id="GO:0004312">
    <property type="term" value="F:fatty acid synthase activity"/>
    <property type="evidence" value="ECO:0007669"/>
    <property type="project" value="TreeGrafter"/>
</dbReference>
<keyword evidence="2" id="KW-0597">Phosphoprotein</keyword>
<dbReference type="InterPro" id="IPR050091">
    <property type="entry name" value="PKS_NRPS_Biosynth_Enz"/>
</dbReference>
<dbReference type="Proteomes" id="UP000293360">
    <property type="component" value="Unassembled WGS sequence"/>
</dbReference>
<dbReference type="InterPro" id="IPR013968">
    <property type="entry name" value="PKS_KR"/>
</dbReference>
<evidence type="ECO:0000313" key="6">
    <source>
        <dbReference type="Proteomes" id="UP000293360"/>
    </source>
</evidence>
<sequence length="794" mass="86093">MLAPTQNHKTGVSVLVELGPHTALQGPLKQIFKAMGGDAEKTPYVSVLSRKREAIDSYVTMALKATKQRAEIADAMFSKYELRDITVLSPLVIPDEDVEMTTTLRLYREGTDSNGVDDVRCNGTSRALLQPTIASISEAARSPVLVDKLYADLSDFGVVYDPTFQDIDECRACNTCAYARLVVRDVTKEMPCHRTEADRYRQLCYRLDWEPILSPINKELDTATYGSSGDEAALSNSEIEIVHGGGALQTQPALNLVELLEHSTGKRRNTSTLIKFRDVGANHRDVIIAHGKLSNADFRIEASGIIIDMGSNISNLKPTLPLAYSAAYYSLVELGRLQEEESALFHAGAGAVGQAAISLAQMIGAELYVTVGSSEKKRLLVTEYGLREDHIFYSRDTAFGDAVRQPTKDRGVDVVVNCLASEGLRDSWHCLSTFGRLIDIRTHDTTASTRLETAQVDHNASFISLNMMALAAQRPRLMHSLLWSVSKAHQIWQGWSISPTTIFNISEVESALNSEDTAGCKDAEETDRGTPHANDIAKATPPKKPRQLLKENATYIHVGDSGGLGRSMSRWTVKRGVWQLVLVSKSASTIGKVKELIDEAAGAGATTVVRRCNVADPADVKQLITHGLEGILPREGCDSWRNGASDLTAISETGYLMEDLDKAAEVAKSLGGDAICEAEVLALVGTAISGDLTTTCNNHIITGMRISLTLSQFWAQDAKSKYLREDAEALAAVEASAGVVKTISYNAALKSAGTLHEVEDIVCKGLMHKLAAVMIMELEDLGATTPVQLPPGCD</sequence>
<dbReference type="InterPro" id="IPR020843">
    <property type="entry name" value="ER"/>
</dbReference>
<dbReference type="InterPro" id="IPR036291">
    <property type="entry name" value="NAD(P)-bd_dom_sf"/>
</dbReference>
<reference evidence="5 6" key="1">
    <citation type="submission" date="2018-06" db="EMBL/GenBank/DDBJ databases">
        <title>Complete Genomes of Monosporascus.</title>
        <authorList>
            <person name="Robinson A.J."/>
            <person name="Natvig D.O."/>
        </authorList>
    </citation>
    <scope>NUCLEOTIDE SEQUENCE [LARGE SCALE GENOMIC DNA]</scope>
    <source>
        <strain evidence="5 6">CBS 110550</strain>
    </source>
</reference>
<dbReference type="Gene3D" id="3.10.129.110">
    <property type="entry name" value="Polyketide synthase dehydratase"/>
    <property type="match status" value="1"/>
</dbReference>
<dbReference type="STRING" id="155417.A0A4Q4SV05"/>
<proteinExistence type="predicted"/>
<dbReference type="SMART" id="SM00829">
    <property type="entry name" value="PKS_ER"/>
    <property type="match status" value="1"/>
</dbReference>
<feature type="compositionally biased region" description="Basic and acidic residues" evidence="3">
    <location>
        <begin position="521"/>
        <end position="530"/>
    </location>
</feature>
<dbReference type="PANTHER" id="PTHR43775">
    <property type="entry name" value="FATTY ACID SYNTHASE"/>
    <property type="match status" value="1"/>
</dbReference>
<evidence type="ECO:0000256" key="1">
    <source>
        <dbReference type="ARBA" id="ARBA00022450"/>
    </source>
</evidence>
<evidence type="ECO:0000313" key="5">
    <source>
        <dbReference type="EMBL" id="RYO83880.1"/>
    </source>
</evidence>
<dbReference type="GO" id="GO:0016491">
    <property type="term" value="F:oxidoreductase activity"/>
    <property type="evidence" value="ECO:0007669"/>
    <property type="project" value="InterPro"/>
</dbReference>
<name>A0A4Q4SV05_9PEZI</name>
<dbReference type="Gene3D" id="3.90.180.10">
    <property type="entry name" value="Medium-chain alcohol dehydrogenases, catalytic domain"/>
    <property type="match status" value="1"/>
</dbReference>
<feature type="domain" description="Enoyl reductase (ER)" evidence="4">
    <location>
        <begin position="255"/>
        <end position="520"/>
    </location>
</feature>
<dbReference type="GO" id="GO:0006633">
    <property type="term" value="P:fatty acid biosynthetic process"/>
    <property type="evidence" value="ECO:0007669"/>
    <property type="project" value="TreeGrafter"/>
</dbReference>
<dbReference type="CDD" id="cd05195">
    <property type="entry name" value="enoyl_red"/>
    <property type="match status" value="1"/>
</dbReference>
<comment type="caution">
    <text evidence="5">The sequence shown here is derived from an EMBL/GenBank/DDBJ whole genome shotgun (WGS) entry which is preliminary data.</text>
</comment>
<dbReference type="Gene3D" id="3.40.50.720">
    <property type="entry name" value="NAD(P)-binding Rossmann-like Domain"/>
    <property type="match status" value="1"/>
</dbReference>
<feature type="region of interest" description="Disordered" evidence="3">
    <location>
        <begin position="521"/>
        <end position="540"/>
    </location>
</feature>
<dbReference type="AlphaFoldDB" id="A0A4Q4SV05"/>
<dbReference type="Pfam" id="PF00107">
    <property type="entry name" value="ADH_zinc_N"/>
    <property type="match status" value="1"/>
</dbReference>
<keyword evidence="1" id="KW-0596">Phosphopantetheine</keyword>
<dbReference type="EMBL" id="QJNU01000884">
    <property type="protein sequence ID" value="RYO83880.1"/>
    <property type="molecule type" value="Genomic_DNA"/>
</dbReference>
<dbReference type="Pfam" id="PF08659">
    <property type="entry name" value="KR"/>
    <property type="match status" value="1"/>
</dbReference>
<dbReference type="InterPro" id="IPR013149">
    <property type="entry name" value="ADH-like_C"/>
</dbReference>
<gene>
    <name evidence="5" type="ORF">DL764_009408</name>
</gene>
<accession>A0A4Q4SV05</accession>
<protein>
    <recommendedName>
        <fullName evidence="4">Enoyl reductase (ER) domain-containing protein</fullName>
    </recommendedName>
</protein>
<organism evidence="5 6">
    <name type="scientific">Monosporascus ibericus</name>
    <dbReference type="NCBI Taxonomy" id="155417"/>
    <lineage>
        <taxon>Eukaryota</taxon>
        <taxon>Fungi</taxon>
        <taxon>Dikarya</taxon>
        <taxon>Ascomycota</taxon>
        <taxon>Pezizomycotina</taxon>
        <taxon>Sordariomycetes</taxon>
        <taxon>Xylariomycetidae</taxon>
        <taxon>Xylariales</taxon>
        <taxon>Xylariales incertae sedis</taxon>
        <taxon>Monosporascus</taxon>
    </lineage>
</organism>
<dbReference type="GO" id="GO:0044550">
    <property type="term" value="P:secondary metabolite biosynthetic process"/>
    <property type="evidence" value="ECO:0007669"/>
    <property type="project" value="TreeGrafter"/>
</dbReference>
<evidence type="ECO:0000256" key="3">
    <source>
        <dbReference type="SAM" id="MobiDB-lite"/>
    </source>
</evidence>
<dbReference type="SUPFAM" id="SSF51735">
    <property type="entry name" value="NAD(P)-binding Rossmann-fold domains"/>
    <property type="match status" value="2"/>
</dbReference>
<evidence type="ECO:0000256" key="2">
    <source>
        <dbReference type="ARBA" id="ARBA00022553"/>
    </source>
</evidence>
<evidence type="ECO:0000259" key="4">
    <source>
        <dbReference type="SMART" id="SM00829"/>
    </source>
</evidence>
<dbReference type="PANTHER" id="PTHR43775:SF13">
    <property type="entry name" value="POLYKETIDE SYNTHASE 1"/>
    <property type="match status" value="1"/>
</dbReference>